<organism evidence="1">
    <name type="scientific">marine sediment metagenome</name>
    <dbReference type="NCBI Taxonomy" id="412755"/>
    <lineage>
        <taxon>unclassified sequences</taxon>
        <taxon>metagenomes</taxon>
        <taxon>ecological metagenomes</taxon>
    </lineage>
</organism>
<name>A0A0F8ZIQ5_9ZZZZ</name>
<dbReference type="AlphaFoldDB" id="A0A0F8ZIQ5"/>
<sequence length="40" mass="4954">MTKKEYKELLRLLKKFEKDTGYVFRYYSDLEAEIRSQLGY</sequence>
<evidence type="ECO:0000313" key="1">
    <source>
        <dbReference type="EMBL" id="KKK93683.1"/>
    </source>
</evidence>
<gene>
    <name evidence="1" type="ORF">LCGC14_2690430</name>
</gene>
<accession>A0A0F8ZIQ5</accession>
<protein>
    <submittedName>
        <fullName evidence="1">Uncharacterized protein</fullName>
    </submittedName>
</protein>
<comment type="caution">
    <text evidence="1">The sequence shown here is derived from an EMBL/GenBank/DDBJ whole genome shotgun (WGS) entry which is preliminary data.</text>
</comment>
<reference evidence="1" key="1">
    <citation type="journal article" date="2015" name="Nature">
        <title>Complex archaea that bridge the gap between prokaryotes and eukaryotes.</title>
        <authorList>
            <person name="Spang A."/>
            <person name="Saw J.H."/>
            <person name="Jorgensen S.L."/>
            <person name="Zaremba-Niedzwiedzka K."/>
            <person name="Martijn J."/>
            <person name="Lind A.E."/>
            <person name="van Eijk R."/>
            <person name="Schleper C."/>
            <person name="Guy L."/>
            <person name="Ettema T.J."/>
        </authorList>
    </citation>
    <scope>NUCLEOTIDE SEQUENCE</scope>
</reference>
<dbReference type="EMBL" id="LAZR01047671">
    <property type="protein sequence ID" value="KKK93683.1"/>
    <property type="molecule type" value="Genomic_DNA"/>
</dbReference>
<proteinExistence type="predicted"/>